<accession>A0A517YHV5</accession>
<dbReference type="KEGG" id="aagg:ETAA8_49100"/>
<dbReference type="EMBL" id="CP036274">
    <property type="protein sequence ID" value="QDU29795.1"/>
    <property type="molecule type" value="Genomic_DNA"/>
</dbReference>
<dbReference type="Pfam" id="PF00149">
    <property type="entry name" value="Metallophos"/>
    <property type="match status" value="1"/>
</dbReference>
<keyword evidence="1" id="KW-0479">Metal-binding</keyword>
<dbReference type="Proteomes" id="UP000315017">
    <property type="component" value="Chromosome"/>
</dbReference>
<gene>
    <name evidence="5" type="ORF">ETAA8_49100</name>
</gene>
<dbReference type="GO" id="GO:0046872">
    <property type="term" value="F:metal ion binding"/>
    <property type="evidence" value="ECO:0007669"/>
    <property type="project" value="UniProtKB-KW"/>
</dbReference>
<dbReference type="PANTHER" id="PTHR31302:SF31">
    <property type="entry name" value="PHOSPHODIESTERASE YAEI"/>
    <property type="match status" value="1"/>
</dbReference>
<dbReference type="PANTHER" id="PTHR31302">
    <property type="entry name" value="TRANSMEMBRANE PROTEIN WITH METALLOPHOSPHOESTERASE DOMAIN-RELATED"/>
    <property type="match status" value="1"/>
</dbReference>
<evidence type="ECO:0000256" key="3">
    <source>
        <dbReference type="SAM" id="Phobius"/>
    </source>
</evidence>
<dbReference type="AlphaFoldDB" id="A0A517YHV5"/>
<evidence type="ECO:0000313" key="5">
    <source>
        <dbReference type="EMBL" id="QDU29795.1"/>
    </source>
</evidence>
<evidence type="ECO:0000313" key="6">
    <source>
        <dbReference type="Proteomes" id="UP000315017"/>
    </source>
</evidence>
<keyword evidence="3" id="KW-0812">Transmembrane</keyword>
<dbReference type="InterPro" id="IPR029052">
    <property type="entry name" value="Metallo-depent_PP-like"/>
</dbReference>
<organism evidence="5 6">
    <name type="scientific">Anatilimnocola aggregata</name>
    <dbReference type="NCBI Taxonomy" id="2528021"/>
    <lineage>
        <taxon>Bacteria</taxon>
        <taxon>Pseudomonadati</taxon>
        <taxon>Planctomycetota</taxon>
        <taxon>Planctomycetia</taxon>
        <taxon>Pirellulales</taxon>
        <taxon>Pirellulaceae</taxon>
        <taxon>Anatilimnocola</taxon>
    </lineage>
</organism>
<dbReference type="InterPro" id="IPR051158">
    <property type="entry name" value="Metallophosphoesterase_sf"/>
</dbReference>
<keyword evidence="3" id="KW-0472">Membrane</keyword>
<dbReference type="GO" id="GO:0009245">
    <property type="term" value="P:lipid A biosynthetic process"/>
    <property type="evidence" value="ECO:0007669"/>
    <property type="project" value="TreeGrafter"/>
</dbReference>
<dbReference type="GO" id="GO:0016020">
    <property type="term" value="C:membrane"/>
    <property type="evidence" value="ECO:0007669"/>
    <property type="project" value="GOC"/>
</dbReference>
<keyword evidence="2 5" id="KW-0378">Hydrolase</keyword>
<dbReference type="InterPro" id="IPR004843">
    <property type="entry name" value="Calcineurin-like_PHP"/>
</dbReference>
<feature type="domain" description="Calcineurin-like phosphoesterase" evidence="4">
    <location>
        <begin position="175"/>
        <end position="338"/>
    </location>
</feature>
<name>A0A517YHV5_9BACT</name>
<dbReference type="CDD" id="cd07385">
    <property type="entry name" value="MPP_YkuE_C"/>
    <property type="match status" value="1"/>
</dbReference>
<reference evidence="5 6" key="1">
    <citation type="submission" date="2019-02" db="EMBL/GenBank/DDBJ databases">
        <title>Deep-cultivation of Planctomycetes and their phenomic and genomic characterization uncovers novel biology.</title>
        <authorList>
            <person name="Wiegand S."/>
            <person name="Jogler M."/>
            <person name="Boedeker C."/>
            <person name="Pinto D."/>
            <person name="Vollmers J."/>
            <person name="Rivas-Marin E."/>
            <person name="Kohn T."/>
            <person name="Peeters S.H."/>
            <person name="Heuer A."/>
            <person name="Rast P."/>
            <person name="Oberbeckmann S."/>
            <person name="Bunk B."/>
            <person name="Jeske O."/>
            <person name="Meyerdierks A."/>
            <person name="Storesund J.E."/>
            <person name="Kallscheuer N."/>
            <person name="Luecker S."/>
            <person name="Lage O.M."/>
            <person name="Pohl T."/>
            <person name="Merkel B.J."/>
            <person name="Hornburger P."/>
            <person name="Mueller R.-W."/>
            <person name="Bruemmer F."/>
            <person name="Labrenz M."/>
            <person name="Spormann A.M."/>
            <person name="Op den Camp H."/>
            <person name="Overmann J."/>
            <person name="Amann R."/>
            <person name="Jetten M.S.M."/>
            <person name="Mascher T."/>
            <person name="Medema M.H."/>
            <person name="Devos D.P."/>
            <person name="Kaster A.-K."/>
            <person name="Ovreas L."/>
            <person name="Rohde M."/>
            <person name="Galperin M.Y."/>
            <person name="Jogler C."/>
        </authorList>
    </citation>
    <scope>NUCLEOTIDE SEQUENCE [LARGE SCALE GENOMIC DNA]</scope>
    <source>
        <strain evidence="5 6">ETA_A8</strain>
    </source>
</reference>
<keyword evidence="3" id="KW-1133">Transmembrane helix</keyword>
<sequence length="397" mass="44915">MLRMELALFWLLLPFAVLGHFASAIWLFNRLHAEVWPYRFRQVLERLLFLASLTVPVLIALQLPVLSSLITLSAEQRQQLPWFNLLTFGYLCFTLVACLLIVPWWLVPKLRYRVPSELVRNETQRLDLGQQLPGISVQGVFPRLCASLPGNQVLHLHVQTKTLRLPNLPRRLAGLKIAHLTDIHLTGKISRDYFAEIIRRTNDLQPDLIALTGDIAERTRCLPWIQPLFGALQAPLGKFFIFGNHDFLLPDTNLLLEEMRASGFVDLGGDCQRLNIRDTPVLIAGNELPWQGPAPEVPPRIPDSPSPEFRLLLAHTPDLFSWAQSHQFDLMLAGHNHGGQIRFPLIGPLISPSRFGVRYAAGVFREGPTFLHVGRGISGEHLLRFNCPPELTLLVLE</sequence>
<dbReference type="SUPFAM" id="SSF56300">
    <property type="entry name" value="Metallo-dependent phosphatases"/>
    <property type="match status" value="1"/>
</dbReference>
<keyword evidence="6" id="KW-1185">Reference proteome</keyword>
<evidence type="ECO:0000259" key="4">
    <source>
        <dbReference type="Pfam" id="PF00149"/>
    </source>
</evidence>
<proteinExistence type="predicted"/>
<dbReference type="GO" id="GO:0008758">
    <property type="term" value="F:UDP-2,3-diacylglucosamine hydrolase activity"/>
    <property type="evidence" value="ECO:0007669"/>
    <property type="project" value="TreeGrafter"/>
</dbReference>
<evidence type="ECO:0000256" key="2">
    <source>
        <dbReference type="ARBA" id="ARBA00022801"/>
    </source>
</evidence>
<protein>
    <submittedName>
        <fullName evidence="5">Putative metallophosphoesterase</fullName>
        <ecNumber evidence="5">3.1.-.-</ecNumber>
    </submittedName>
</protein>
<feature type="transmembrane region" description="Helical" evidence="3">
    <location>
        <begin position="82"/>
        <end position="106"/>
    </location>
</feature>
<evidence type="ECO:0000256" key="1">
    <source>
        <dbReference type="ARBA" id="ARBA00022723"/>
    </source>
</evidence>
<feature type="transmembrane region" description="Helical" evidence="3">
    <location>
        <begin position="48"/>
        <end position="70"/>
    </location>
</feature>
<dbReference type="Gene3D" id="3.60.21.10">
    <property type="match status" value="1"/>
</dbReference>
<dbReference type="OrthoDB" id="9780884at2"/>
<dbReference type="EC" id="3.1.-.-" evidence="5"/>